<keyword evidence="2" id="KW-1185">Reference proteome</keyword>
<dbReference type="AlphaFoldDB" id="A0AAD6T3C4"/>
<evidence type="ECO:0000313" key="2">
    <source>
        <dbReference type="Proteomes" id="UP001218188"/>
    </source>
</evidence>
<sequence>MGRRPTEDDTYDYGLFLLNKLLNEQGRSLTDFPSMPMFRIDWDAHVDNPLIAEQLDYDKAEEHQRAEHNIALFND</sequence>
<proteinExistence type="predicted"/>
<dbReference type="Proteomes" id="UP001218188">
    <property type="component" value="Unassembled WGS sequence"/>
</dbReference>
<dbReference type="EMBL" id="JARJCM010000039">
    <property type="protein sequence ID" value="KAJ7037143.1"/>
    <property type="molecule type" value="Genomic_DNA"/>
</dbReference>
<organism evidence="1 2">
    <name type="scientific">Mycena alexandri</name>
    <dbReference type="NCBI Taxonomy" id="1745969"/>
    <lineage>
        <taxon>Eukaryota</taxon>
        <taxon>Fungi</taxon>
        <taxon>Dikarya</taxon>
        <taxon>Basidiomycota</taxon>
        <taxon>Agaricomycotina</taxon>
        <taxon>Agaricomycetes</taxon>
        <taxon>Agaricomycetidae</taxon>
        <taxon>Agaricales</taxon>
        <taxon>Marasmiineae</taxon>
        <taxon>Mycenaceae</taxon>
        <taxon>Mycena</taxon>
    </lineage>
</organism>
<protein>
    <submittedName>
        <fullName evidence="1">Uncharacterized protein</fullName>
    </submittedName>
</protein>
<reference evidence="1" key="1">
    <citation type="submission" date="2023-03" db="EMBL/GenBank/DDBJ databases">
        <title>Massive genome expansion in bonnet fungi (Mycena s.s.) driven by repeated elements and novel gene families across ecological guilds.</title>
        <authorList>
            <consortium name="Lawrence Berkeley National Laboratory"/>
            <person name="Harder C.B."/>
            <person name="Miyauchi S."/>
            <person name="Viragh M."/>
            <person name="Kuo A."/>
            <person name="Thoen E."/>
            <person name="Andreopoulos B."/>
            <person name="Lu D."/>
            <person name="Skrede I."/>
            <person name="Drula E."/>
            <person name="Henrissat B."/>
            <person name="Morin E."/>
            <person name="Kohler A."/>
            <person name="Barry K."/>
            <person name="LaButti K."/>
            <person name="Morin E."/>
            <person name="Salamov A."/>
            <person name="Lipzen A."/>
            <person name="Mereny Z."/>
            <person name="Hegedus B."/>
            <person name="Baldrian P."/>
            <person name="Stursova M."/>
            <person name="Weitz H."/>
            <person name="Taylor A."/>
            <person name="Grigoriev I.V."/>
            <person name="Nagy L.G."/>
            <person name="Martin F."/>
            <person name="Kauserud H."/>
        </authorList>
    </citation>
    <scope>NUCLEOTIDE SEQUENCE</scope>
    <source>
        <strain evidence="1">CBHHK200</strain>
    </source>
</reference>
<name>A0AAD6T3C4_9AGAR</name>
<evidence type="ECO:0000313" key="1">
    <source>
        <dbReference type="EMBL" id="KAJ7037143.1"/>
    </source>
</evidence>
<accession>A0AAD6T3C4</accession>
<comment type="caution">
    <text evidence="1">The sequence shown here is derived from an EMBL/GenBank/DDBJ whole genome shotgun (WGS) entry which is preliminary data.</text>
</comment>
<gene>
    <name evidence="1" type="ORF">C8F04DRAFT_953124</name>
</gene>